<dbReference type="Pfam" id="PF01797">
    <property type="entry name" value="Y1_Tnp"/>
    <property type="match status" value="1"/>
</dbReference>
<evidence type="ECO:0000259" key="1">
    <source>
        <dbReference type="SMART" id="SM01321"/>
    </source>
</evidence>
<dbReference type="EMBL" id="CP021886">
    <property type="protein sequence ID" value="AWI34099.1"/>
    <property type="molecule type" value="Genomic_DNA"/>
</dbReference>
<evidence type="ECO:0000313" key="2">
    <source>
        <dbReference type="EMBL" id="AWI34099.1"/>
    </source>
</evidence>
<dbReference type="SMART" id="SM01321">
    <property type="entry name" value="Y1_Tnp"/>
    <property type="match status" value="1"/>
</dbReference>
<dbReference type="InterPro" id="IPR002686">
    <property type="entry name" value="Transposase_17"/>
</dbReference>
<dbReference type="InterPro" id="IPR036515">
    <property type="entry name" value="Transposase_17_sf"/>
</dbReference>
<proteinExistence type="predicted"/>
<evidence type="ECO:0000313" key="3">
    <source>
        <dbReference type="Proteomes" id="UP000244890"/>
    </source>
</evidence>
<name>A0A2U8FD00_9HELI</name>
<organism evidence="2 3">
    <name type="scientific">Helicobacter apodemus</name>
    <dbReference type="NCBI Taxonomy" id="135569"/>
    <lineage>
        <taxon>Bacteria</taxon>
        <taxon>Pseudomonadati</taxon>
        <taxon>Campylobacterota</taxon>
        <taxon>Epsilonproteobacteria</taxon>
        <taxon>Campylobacterales</taxon>
        <taxon>Helicobacteraceae</taxon>
        <taxon>Helicobacter</taxon>
    </lineage>
</organism>
<dbReference type="GO" id="GO:0043565">
    <property type="term" value="F:sequence-specific DNA binding"/>
    <property type="evidence" value="ECO:0007669"/>
    <property type="project" value="TreeGrafter"/>
</dbReference>
<dbReference type="GO" id="GO:0006313">
    <property type="term" value="P:DNA transposition"/>
    <property type="evidence" value="ECO:0007669"/>
    <property type="project" value="InterPro"/>
</dbReference>
<dbReference type="Proteomes" id="UP000244890">
    <property type="component" value="Chromosome"/>
</dbReference>
<dbReference type="RefSeq" id="WP_108910941.1">
    <property type="nucleotide sequence ID" value="NZ_CP021886.1"/>
</dbReference>
<reference evidence="2 3" key="1">
    <citation type="submission" date="2017-06" db="EMBL/GenBank/DDBJ databases">
        <title>Complete genome of Helicobacter apodemus.</title>
        <authorList>
            <person name="Cho S."/>
        </authorList>
    </citation>
    <scope>NUCLEOTIDE SEQUENCE [LARGE SCALE GENOMIC DNA]</scope>
    <source>
        <strain evidence="3">SNUVETPUB-15-01</strain>
    </source>
</reference>
<dbReference type="PANTHER" id="PTHR36966">
    <property type="entry name" value="REP-ASSOCIATED TYROSINE TRANSPOSASE"/>
    <property type="match status" value="1"/>
</dbReference>
<dbReference type="Gene3D" id="3.30.70.1290">
    <property type="entry name" value="Transposase IS200-like"/>
    <property type="match status" value="1"/>
</dbReference>
<accession>A0A2U8FD00</accession>
<dbReference type="AlphaFoldDB" id="A0A2U8FD00"/>
<protein>
    <recommendedName>
        <fullName evidence="1">Transposase IS200-like domain-containing protein</fullName>
    </recommendedName>
</protein>
<dbReference type="OrthoDB" id="9794403at2"/>
<dbReference type="GO" id="GO:0004803">
    <property type="term" value="F:transposase activity"/>
    <property type="evidence" value="ECO:0007669"/>
    <property type="project" value="InterPro"/>
</dbReference>
<gene>
    <name evidence="2" type="ORF">CDV25_04415</name>
</gene>
<dbReference type="InterPro" id="IPR052715">
    <property type="entry name" value="RAYT_transposase"/>
</dbReference>
<dbReference type="PANTHER" id="PTHR36966:SF1">
    <property type="entry name" value="REP-ASSOCIATED TYROSINE TRANSPOSASE"/>
    <property type="match status" value="1"/>
</dbReference>
<dbReference type="SUPFAM" id="SSF143422">
    <property type="entry name" value="Transposase IS200-like"/>
    <property type="match status" value="1"/>
</dbReference>
<feature type="domain" description="Transposase IS200-like" evidence="1">
    <location>
        <begin position="5"/>
        <end position="84"/>
    </location>
</feature>
<dbReference type="KEGG" id="had:CDV25_04415"/>
<sequence>MFLLSFDSVLYELACFCIMPNHLHILFKQKESLALIIKKLKGISAKAINKQLGFKGRFWEKGYYDKAIRNQKHFERTYRYIVHNALKVGLKNEERFYGKYDLL</sequence>